<evidence type="ECO:0000256" key="1">
    <source>
        <dbReference type="ARBA" id="ARBA00004651"/>
    </source>
</evidence>
<comment type="caution">
    <text evidence="9">The sequence shown here is derived from an EMBL/GenBank/DDBJ whole genome shotgun (WGS) entry which is preliminary data.</text>
</comment>
<proteinExistence type="inferred from homology"/>
<dbReference type="Proteomes" id="UP000076947">
    <property type="component" value="Unassembled WGS sequence"/>
</dbReference>
<dbReference type="GO" id="GO:0005283">
    <property type="term" value="F:amino acid:sodium symporter activity"/>
    <property type="evidence" value="ECO:0007669"/>
    <property type="project" value="InterPro"/>
</dbReference>
<evidence type="ECO:0000256" key="7">
    <source>
        <dbReference type="ARBA" id="ARBA00023136"/>
    </source>
</evidence>
<keyword evidence="7 8" id="KW-0472">Membrane</keyword>
<name>A0A177IUB9_9CORY</name>
<accession>A0A177IUB9</accession>
<sequence length="174" mass="18386">MAITGLLGSTCANAEAVLVQLYKRRVHGENCGGMPYYIKYGLKPRWLAFIVALTALIGYGFVFPGVQSNNIASSAHQALGVEPWGTGLVITGLHGVVVIGGAKRVVQVAQTIVPFMAIGYVITALLLIVLNLDELPVASALILTCGFGSDQIFGGPASWCFSLTVTTSRMQLET</sequence>
<dbReference type="PANTHER" id="PTHR30330">
    <property type="entry name" value="AGSS FAMILY TRANSPORTER, SODIUM-ALANINE"/>
    <property type="match status" value="1"/>
</dbReference>
<evidence type="ECO:0000256" key="8">
    <source>
        <dbReference type="SAM" id="Phobius"/>
    </source>
</evidence>
<dbReference type="PANTHER" id="PTHR30330:SF7">
    <property type="entry name" value="SODIUM_PROTON-DEPENDENT ALANINE CARRIER PROTEIN YRBD-RELATED"/>
    <property type="match status" value="1"/>
</dbReference>
<dbReference type="GO" id="GO:0005886">
    <property type="term" value="C:plasma membrane"/>
    <property type="evidence" value="ECO:0007669"/>
    <property type="project" value="UniProtKB-SubCell"/>
</dbReference>
<dbReference type="Pfam" id="PF01235">
    <property type="entry name" value="Na_Ala_symp"/>
    <property type="match status" value="1"/>
</dbReference>
<protein>
    <recommendedName>
        <fullName evidence="11">Amino acid carrier protein</fullName>
    </recommendedName>
</protein>
<dbReference type="EMBL" id="LSTQ01000004">
    <property type="protein sequence ID" value="OAH31665.1"/>
    <property type="molecule type" value="Genomic_DNA"/>
</dbReference>
<reference evidence="10" key="1">
    <citation type="submission" date="2016-02" db="EMBL/GenBank/DDBJ databases">
        <authorList>
            <person name="Kaur G."/>
            <person name="Nair G.R."/>
            <person name="Mayilraj S."/>
        </authorList>
    </citation>
    <scope>NUCLEOTIDE SEQUENCE [LARGE SCALE GENOMIC DNA]</scope>
    <source>
        <strain evidence="10">GA-15</strain>
    </source>
</reference>
<evidence type="ECO:0000256" key="3">
    <source>
        <dbReference type="ARBA" id="ARBA00022448"/>
    </source>
</evidence>
<keyword evidence="3" id="KW-0813">Transport</keyword>
<gene>
    <name evidence="9" type="ORF">AYJ05_08905</name>
</gene>
<dbReference type="AlphaFoldDB" id="A0A177IUB9"/>
<comment type="subcellular location">
    <subcellularLocation>
        <location evidence="1">Cell membrane</location>
        <topology evidence="1">Multi-pass membrane protein</topology>
    </subcellularLocation>
</comment>
<evidence type="ECO:0000256" key="2">
    <source>
        <dbReference type="ARBA" id="ARBA00009261"/>
    </source>
</evidence>
<dbReference type="STRING" id="1705.CA21670_07830"/>
<dbReference type="PRINTS" id="PR00175">
    <property type="entry name" value="NAALASMPORT"/>
</dbReference>
<evidence type="ECO:0000256" key="5">
    <source>
        <dbReference type="ARBA" id="ARBA00022692"/>
    </source>
</evidence>
<keyword evidence="6 8" id="KW-1133">Transmembrane helix</keyword>
<dbReference type="InterPro" id="IPR001463">
    <property type="entry name" value="Na/Ala_symport"/>
</dbReference>
<evidence type="ECO:0000256" key="4">
    <source>
        <dbReference type="ARBA" id="ARBA00022475"/>
    </source>
</evidence>
<keyword evidence="10" id="KW-1185">Reference proteome</keyword>
<feature type="transmembrane region" description="Helical" evidence="8">
    <location>
        <begin position="46"/>
        <end position="63"/>
    </location>
</feature>
<keyword evidence="5 8" id="KW-0812">Transmembrane</keyword>
<evidence type="ECO:0000256" key="6">
    <source>
        <dbReference type="ARBA" id="ARBA00022989"/>
    </source>
</evidence>
<feature type="transmembrane region" description="Helical" evidence="8">
    <location>
        <begin position="112"/>
        <end position="132"/>
    </location>
</feature>
<evidence type="ECO:0008006" key="11">
    <source>
        <dbReference type="Google" id="ProtNLM"/>
    </source>
</evidence>
<organism evidence="9 10">
    <name type="scientific">Corynebacterium stationis</name>
    <dbReference type="NCBI Taxonomy" id="1705"/>
    <lineage>
        <taxon>Bacteria</taxon>
        <taxon>Bacillati</taxon>
        <taxon>Actinomycetota</taxon>
        <taxon>Actinomycetes</taxon>
        <taxon>Mycobacteriales</taxon>
        <taxon>Corynebacteriaceae</taxon>
        <taxon>Corynebacterium</taxon>
    </lineage>
</organism>
<evidence type="ECO:0000313" key="9">
    <source>
        <dbReference type="EMBL" id="OAH31665.1"/>
    </source>
</evidence>
<keyword evidence="4" id="KW-1003">Cell membrane</keyword>
<evidence type="ECO:0000313" key="10">
    <source>
        <dbReference type="Proteomes" id="UP000076947"/>
    </source>
</evidence>
<feature type="transmembrane region" description="Helical" evidence="8">
    <location>
        <begin position="83"/>
        <end position="100"/>
    </location>
</feature>
<comment type="similarity">
    <text evidence="2">Belongs to the alanine or glycine:cation symporter (AGCS) (TC 2.A.25) family.</text>
</comment>